<dbReference type="InterPro" id="IPR007627">
    <property type="entry name" value="RNA_pol_sigma70_r2"/>
</dbReference>
<evidence type="ECO:0000256" key="4">
    <source>
        <dbReference type="ARBA" id="ARBA00023125"/>
    </source>
</evidence>
<feature type="domain" description="RNA polymerase sigma factor 70 region 4 type 2" evidence="7">
    <location>
        <begin position="122"/>
        <end position="174"/>
    </location>
</feature>
<protein>
    <submittedName>
        <fullName evidence="8">Sigma-70 family RNA polymerase sigma factor</fullName>
    </submittedName>
</protein>
<reference evidence="8" key="1">
    <citation type="submission" date="2020-09" db="EMBL/GenBank/DDBJ databases">
        <title>A novel bacterium of genus Hazenella, isolated from South China Sea.</title>
        <authorList>
            <person name="Huang H."/>
            <person name="Mo K."/>
            <person name="Hu Y."/>
        </authorList>
    </citation>
    <scope>NUCLEOTIDE SEQUENCE</scope>
    <source>
        <strain evidence="8">IB182357</strain>
    </source>
</reference>
<dbReference type="InterPro" id="IPR036388">
    <property type="entry name" value="WH-like_DNA-bd_sf"/>
</dbReference>
<keyword evidence="5" id="KW-0804">Transcription</keyword>
<evidence type="ECO:0000259" key="7">
    <source>
        <dbReference type="Pfam" id="PF08281"/>
    </source>
</evidence>
<dbReference type="PANTHER" id="PTHR43133:SF8">
    <property type="entry name" value="RNA POLYMERASE SIGMA FACTOR HI_1459-RELATED"/>
    <property type="match status" value="1"/>
</dbReference>
<accession>A0A926N9M3</accession>
<dbReference type="PANTHER" id="PTHR43133">
    <property type="entry name" value="RNA POLYMERASE ECF-TYPE SIGMA FACTO"/>
    <property type="match status" value="1"/>
</dbReference>
<dbReference type="CDD" id="cd06171">
    <property type="entry name" value="Sigma70_r4"/>
    <property type="match status" value="1"/>
</dbReference>
<keyword evidence="2" id="KW-0805">Transcription regulation</keyword>
<dbReference type="GO" id="GO:0003677">
    <property type="term" value="F:DNA binding"/>
    <property type="evidence" value="ECO:0007669"/>
    <property type="project" value="UniProtKB-KW"/>
</dbReference>
<evidence type="ECO:0000313" key="9">
    <source>
        <dbReference type="Proteomes" id="UP000661691"/>
    </source>
</evidence>
<dbReference type="InterPro" id="IPR013325">
    <property type="entry name" value="RNA_pol_sigma_r2"/>
</dbReference>
<organism evidence="8 9">
    <name type="scientific">Polycladospora coralii</name>
    <dbReference type="NCBI Taxonomy" id="2771432"/>
    <lineage>
        <taxon>Bacteria</taxon>
        <taxon>Bacillati</taxon>
        <taxon>Bacillota</taxon>
        <taxon>Bacilli</taxon>
        <taxon>Bacillales</taxon>
        <taxon>Thermoactinomycetaceae</taxon>
        <taxon>Polycladospora</taxon>
    </lineage>
</organism>
<dbReference type="AlphaFoldDB" id="A0A926N9M3"/>
<dbReference type="Pfam" id="PF04542">
    <property type="entry name" value="Sigma70_r2"/>
    <property type="match status" value="1"/>
</dbReference>
<keyword evidence="3" id="KW-0731">Sigma factor</keyword>
<dbReference type="RefSeq" id="WP_191140569.1">
    <property type="nucleotide sequence ID" value="NZ_JACXAG020000007.1"/>
</dbReference>
<name>A0A926N9M3_9BACL</name>
<keyword evidence="4" id="KW-0238">DNA-binding</keyword>
<comment type="caution">
    <text evidence="8">The sequence shown here is derived from an EMBL/GenBank/DDBJ whole genome shotgun (WGS) entry which is preliminary data.</text>
</comment>
<dbReference type="InterPro" id="IPR039425">
    <property type="entry name" value="RNA_pol_sigma-70-like"/>
</dbReference>
<dbReference type="Gene3D" id="1.10.10.10">
    <property type="entry name" value="Winged helix-like DNA-binding domain superfamily/Winged helix DNA-binding domain"/>
    <property type="match status" value="1"/>
</dbReference>
<feature type="domain" description="RNA polymerase sigma-70 region 2" evidence="6">
    <location>
        <begin position="24"/>
        <end position="92"/>
    </location>
</feature>
<evidence type="ECO:0000256" key="1">
    <source>
        <dbReference type="ARBA" id="ARBA00010641"/>
    </source>
</evidence>
<dbReference type="Gene3D" id="1.10.1740.10">
    <property type="match status" value="1"/>
</dbReference>
<dbReference type="InterPro" id="IPR014284">
    <property type="entry name" value="RNA_pol_sigma-70_dom"/>
</dbReference>
<dbReference type="SUPFAM" id="SSF88946">
    <property type="entry name" value="Sigma2 domain of RNA polymerase sigma factors"/>
    <property type="match status" value="1"/>
</dbReference>
<gene>
    <name evidence="8" type="ORF">IC620_07875</name>
</gene>
<dbReference type="NCBIfam" id="TIGR02937">
    <property type="entry name" value="sigma70-ECF"/>
    <property type="match status" value="1"/>
</dbReference>
<evidence type="ECO:0000256" key="2">
    <source>
        <dbReference type="ARBA" id="ARBA00023015"/>
    </source>
</evidence>
<comment type="similarity">
    <text evidence="1">Belongs to the sigma-70 factor family. ECF subfamily.</text>
</comment>
<dbReference type="GO" id="GO:0016987">
    <property type="term" value="F:sigma factor activity"/>
    <property type="evidence" value="ECO:0007669"/>
    <property type="project" value="UniProtKB-KW"/>
</dbReference>
<dbReference type="Pfam" id="PF08281">
    <property type="entry name" value="Sigma70_r4_2"/>
    <property type="match status" value="1"/>
</dbReference>
<evidence type="ECO:0000256" key="3">
    <source>
        <dbReference type="ARBA" id="ARBA00023082"/>
    </source>
</evidence>
<dbReference type="SUPFAM" id="SSF88659">
    <property type="entry name" value="Sigma3 and sigma4 domains of RNA polymerase sigma factors"/>
    <property type="match status" value="1"/>
</dbReference>
<dbReference type="GO" id="GO:0006352">
    <property type="term" value="P:DNA-templated transcription initiation"/>
    <property type="evidence" value="ECO:0007669"/>
    <property type="project" value="InterPro"/>
</dbReference>
<evidence type="ECO:0000259" key="6">
    <source>
        <dbReference type="Pfam" id="PF04542"/>
    </source>
</evidence>
<dbReference type="Proteomes" id="UP000661691">
    <property type="component" value="Unassembled WGS sequence"/>
</dbReference>
<sequence>MSSNEANFIERLQRQEEDALAYIVDHYLGLIKGIVYKTLSSLNNKGMIEECINDVLLSVWNNGKKFSGETTDFKKWICAIAKFKSIDYYRKACRNTEQSSDAIDMKSNHTVELEIIRMENHFELVQLINQLPKLDRDIFIMRFFWGMRTEDIANQLNVTKSSVDNRIYRGKKKLSQQAQKLQVGVNVI</sequence>
<keyword evidence="9" id="KW-1185">Reference proteome</keyword>
<proteinExistence type="inferred from homology"/>
<dbReference type="InterPro" id="IPR013324">
    <property type="entry name" value="RNA_pol_sigma_r3/r4-like"/>
</dbReference>
<evidence type="ECO:0000313" key="8">
    <source>
        <dbReference type="EMBL" id="MBD1372278.1"/>
    </source>
</evidence>
<evidence type="ECO:0000256" key="5">
    <source>
        <dbReference type="ARBA" id="ARBA00023163"/>
    </source>
</evidence>
<dbReference type="InterPro" id="IPR013249">
    <property type="entry name" value="RNA_pol_sigma70_r4_t2"/>
</dbReference>
<dbReference type="EMBL" id="JACXAH010000009">
    <property type="protein sequence ID" value="MBD1372278.1"/>
    <property type="molecule type" value="Genomic_DNA"/>
</dbReference>